<sequence>MKKIGIYLSFAALLLTVGCSDWTQMEPVDQQPVRPSEQNPELWAQYTAALRAYKAGSHTLVVASFENGSTNPTSEKDCLRSLPDSLDAVSLTNADNFSAYD</sequence>
<reference evidence="1" key="1">
    <citation type="journal article" date="2013" name="Environ. Microbiol.">
        <title>Microbiota from the distal guts of lean and obese adolescents exhibit partial functional redundancy besides clear differences in community structure.</title>
        <authorList>
            <person name="Ferrer M."/>
            <person name="Ruiz A."/>
            <person name="Lanza F."/>
            <person name="Haange S.B."/>
            <person name="Oberbach A."/>
            <person name="Till H."/>
            <person name="Bargiela R."/>
            <person name="Campoy C."/>
            <person name="Segura M.T."/>
            <person name="Richter M."/>
            <person name="von Bergen M."/>
            <person name="Seifert J."/>
            <person name="Suarez A."/>
        </authorList>
    </citation>
    <scope>NUCLEOTIDE SEQUENCE</scope>
</reference>
<proteinExistence type="predicted"/>
<dbReference type="Pfam" id="PF16141">
    <property type="entry name" value="GH18_BT1044-like"/>
    <property type="match status" value="1"/>
</dbReference>
<dbReference type="EMBL" id="AJWY01006513">
    <property type="protein sequence ID" value="EKC66649.1"/>
    <property type="molecule type" value="Genomic_DNA"/>
</dbReference>
<feature type="non-terminal residue" evidence="1">
    <location>
        <position position="101"/>
    </location>
</feature>
<dbReference type="InterPro" id="IPR032320">
    <property type="entry name" value="GH18_BT1044-like"/>
</dbReference>
<name>K1TGM0_9ZZZZ</name>
<evidence type="ECO:0008006" key="2">
    <source>
        <dbReference type="Google" id="ProtNLM"/>
    </source>
</evidence>
<evidence type="ECO:0000313" key="1">
    <source>
        <dbReference type="EMBL" id="EKC66649.1"/>
    </source>
</evidence>
<organism evidence="1">
    <name type="scientific">human gut metagenome</name>
    <dbReference type="NCBI Taxonomy" id="408170"/>
    <lineage>
        <taxon>unclassified sequences</taxon>
        <taxon>metagenomes</taxon>
        <taxon>organismal metagenomes</taxon>
    </lineage>
</organism>
<dbReference type="PROSITE" id="PS51257">
    <property type="entry name" value="PROKAR_LIPOPROTEIN"/>
    <property type="match status" value="1"/>
</dbReference>
<dbReference type="AlphaFoldDB" id="K1TGM0"/>
<protein>
    <recommendedName>
        <fullName evidence="2">Lipoprotein</fullName>
    </recommendedName>
</protein>
<gene>
    <name evidence="1" type="ORF">LEA_09709</name>
</gene>
<accession>K1TGM0</accession>
<comment type="caution">
    <text evidence="1">The sequence shown here is derived from an EMBL/GenBank/DDBJ whole genome shotgun (WGS) entry which is preliminary data.</text>
</comment>